<reference evidence="2" key="1">
    <citation type="submission" date="2022-10" db="EMBL/GenBank/DDBJ databases">
        <title>Genome assembly of Pristionchus species.</title>
        <authorList>
            <person name="Yoshida K."/>
            <person name="Sommer R.J."/>
        </authorList>
    </citation>
    <scope>NUCLEOTIDE SEQUENCE [LARGE SCALE GENOMIC DNA]</scope>
    <source>
        <strain evidence="2">RS5460</strain>
    </source>
</reference>
<comment type="caution">
    <text evidence="1">The sequence shown here is derived from an EMBL/GenBank/DDBJ whole genome shotgun (WGS) entry which is preliminary data.</text>
</comment>
<proteinExistence type="predicted"/>
<dbReference type="Proteomes" id="UP001328107">
    <property type="component" value="Unassembled WGS sequence"/>
</dbReference>
<feature type="non-terminal residue" evidence="1">
    <location>
        <position position="1"/>
    </location>
</feature>
<organism evidence="1 2">
    <name type="scientific">Pristionchus mayeri</name>
    <dbReference type="NCBI Taxonomy" id="1317129"/>
    <lineage>
        <taxon>Eukaryota</taxon>
        <taxon>Metazoa</taxon>
        <taxon>Ecdysozoa</taxon>
        <taxon>Nematoda</taxon>
        <taxon>Chromadorea</taxon>
        <taxon>Rhabditida</taxon>
        <taxon>Rhabditina</taxon>
        <taxon>Diplogasteromorpha</taxon>
        <taxon>Diplogasteroidea</taxon>
        <taxon>Neodiplogasteridae</taxon>
        <taxon>Pristionchus</taxon>
    </lineage>
</organism>
<dbReference type="EMBL" id="BTRK01000002">
    <property type="protein sequence ID" value="GMR39271.1"/>
    <property type="molecule type" value="Genomic_DNA"/>
</dbReference>
<gene>
    <name evidence="1" type="ORF">PMAYCL1PPCAC_09466</name>
</gene>
<evidence type="ECO:0000313" key="2">
    <source>
        <dbReference type="Proteomes" id="UP001328107"/>
    </source>
</evidence>
<keyword evidence="2" id="KW-1185">Reference proteome</keyword>
<protein>
    <submittedName>
        <fullName evidence="1">Uncharacterized protein</fullName>
    </submittedName>
</protein>
<dbReference type="AlphaFoldDB" id="A0AAN4ZEG4"/>
<accession>A0AAN4ZEG4</accession>
<name>A0AAN4ZEG4_9BILA</name>
<evidence type="ECO:0000313" key="1">
    <source>
        <dbReference type="EMBL" id="GMR39271.1"/>
    </source>
</evidence>
<sequence length="142" mass="16651">ILPISENTYQSIIDWAKTWDIKEIAGMTYDAVKMVLVPKSDSVVLAEPEQEFNKNMTSTEIRSMLAHSELSEEAIEDFIACGFFQFPFNDEKFDRVLEFCKKWNLTKDVYDGYMYRVMKWTRYIRLAAASLPEKKQKGRQVN</sequence>